<feature type="region of interest" description="Disordered" evidence="1">
    <location>
        <begin position="1"/>
        <end position="52"/>
    </location>
</feature>
<organism evidence="2">
    <name type="scientific">uncultured Nocardioidaceae bacterium</name>
    <dbReference type="NCBI Taxonomy" id="253824"/>
    <lineage>
        <taxon>Bacteria</taxon>
        <taxon>Bacillati</taxon>
        <taxon>Actinomycetota</taxon>
        <taxon>Actinomycetes</taxon>
        <taxon>Propionibacteriales</taxon>
        <taxon>Nocardioidaceae</taxon>
        <taxon>environmental samples</taxon>
    </lineage>
</organism>
<gene>
    <name evidence="2" type="ORF">AVDCRST_MAG36-50</name>
</gene>
<dbReference type="EMBL" id="CADCUH010000004">
    <property type="protein sequence ID" value="CAA9314711.1"/>
    <property type="molecule type" value="Genomic_DNA"/>
</dbReference>
<sequence>GALEPGGAPHGVGVLRSRWRVEPLRRRGRHAGHPAGRPDGGRGDRRRSRPHL</sequence>
<evidence type="ECO:0000256" key="1">
    <source>
        <dbReference type="SAM" id="MobiDB-lite"/>
    </source>
</evidence>
<name>A0A6J4KT67_9ACTN</name>
<dbReference type="AlphaFoldDB" id="A0A6J4KT67"/>
<feature type="non-terminal residue" evidence="2">
    <location>
        <position position="1"/>
    </location>
</feature>
<protein>
    <submittedName>
        <fullName evidence="2">Uncharacterized protein</fullName>
    </submittedName>
</protein>
<reference evidence="2" key="1">
    <citation type="submission" date="2020-02" db="EMBL/GenBank/DDBJ databases">
        <authorList>
            <person name="Meier V. D."/>
        </authorList>
    </citation>
    <scope>NUCLEOTIDE SEQUENCE</scope>
    <source>
        <strain evidence="2">AVDCRST_MAG36</strain>
    </source>
</reference>
<evidence type="ECO:0000313" key="2">
    <source>
        <dbReference type="EMBL" id="CAA9314711.1"/>
    </source>
</evidence>
<feature type="non-terminal residue" evidence="2">
    <location>
        <position position="52"/>
    </location>
</feature>
<accession>A0A6J4KT67</accession>
<proteinExistence type="predicted"/>